<dbReference type="InterPro" id="IPR012506">
    <property type="entry name" value="TMEM86B-like"/>
</dbReference>
<feature type="transmembrane region" description="Helical" evidence="6">
    <location>
        <begin position="38"/>
        <end position="58"/>
    </location>
</feature>
<dbReference type="PANTHER" id="PTHR31885">
    <property type="entry name" value="GH04784P"/>
    <property type="match status" value="1"/>
</dbReference>
<comment type="similarity">
    <text evidence="2">Belongs to the TMEM86 family.</text>
</comment>
<sequence length="222" mass="23542">MINESLAISTVAVPALLSLLAVTGLMASDYYEFLGGRFVFKPLAAMAFIWLALVAGALDSTYGQVLLAGLLLAAAGDVFLMFESQGAFMAGLVSFLCGHLLYALAFLQLPIDTMGLSASLVPASLLVLITLNWLRGHLPGAMRYAVPAYMLVIAAMLVFAGGTWGQPGAGLIIVGAWGFAFSDVSVARRQFISTDPWNKLWGTPLYFASQMLLALSVACHTL</sequence>
<gene>
    <name evidence="7" type="ORF">C0039_03850</name>
</gene>
<proteinExistence type="inferred from homology"/>
<dbReference type="Proteomes" id="UP000235005">
    <property type="component" value="Unassembled WGS sequence"/>
</dbReference>
<accession>A0A2N5X786</accession>
<evidence type="ECO:0000313" key="8">
    <source>
        <dbReference type="Proteomes" id="UP000235005"/>
    </source>
</evidence>
<keyword evidence="3 6" id="KW-0812">Transmembrane</keyword>
<feature type="transmembrane region" description="Helical" evidence="6">
    <location>
        <begin position="64"/>
        <end position="82"/>
    </location>
</feature>
<protein>
    <submittedName>
        <fullName evidence="7">Lysoplasmalogenase</fullName>
    </submittedName>
</protein>
<evidence type="ECO:0000313" key="7">
    <source>
        <dbReference type="EMBL" id="PLW70348.1"/>
    </source>
</evidence>
<keyword evidence="5 6" id="KW-0472">Membrane</keyword>
<dbReference type="GO" id="GO:0016787">
    <property type="term" value="F:hydrolase activity"/>
    <property type="evidence" value="ECO:0007669"/>
    <property type="project" value="TreeGrafter"/>
</dbReference>
<evidence type="ECO:0000256" key="4">
    <source>
        <dbReference type="ARBA" id="ARBA00022989"/>
    </source>
</evidence>
<feature type="transmembrane region" description="Helical" evidence="6">
    <location>
        <begin position="200"/>
        <end position="218"/>
    </location>
</feature>
<evidence type="ECO:0000256" key="3">
    <source>
        <dbReference type="ARBA" id="ARBA00022692"/>
    </source>
</evidence>
<keyword evidence="4 6" id="KW-1133">Transmembrane helix</keyword>
<dbReference type="Pfam" id="PF07947">
    <property type="entry name" value="YhhN"/>
    <property type="match status" value="1"/>
</dbReference>
<dbReference type="GO" id="GO:0016020">
    <property type="term" value="C:membrane"/>
    <property type="evidence" value="ECO:0007669"/>
    <property type="project" value="UniProtKB-SubCell"/>
</dbReference>
<name>A0A2N5X786_9GAMM</name>
<feature type="transmembrane region" description="Helical" evidence="6">
    <location>
        <begin position="146"/>
        <end position="164"/>
    </location>
</feature>
<evidence type="ECO:0000256" key="6">
    <source>
        <dbReference type="SAM" id="Phobius"/>
    </source>
</evidence>
<feature type="transmembrane region" description="Helical" evidence="6">
    <location>
        <begin position="115"/>
        <end position="134"/>
    </location>
</feature>
<dbReference type="EMBL" id="PKUS01000002">
    <property type="protein sequence ID" value="PLW70348.1"/>
    <property type="molecule type" value="Genomic_DNA"/>
</dbReference>
<feature type="transmembrane region" description="Helical" evidence="6">
    <location>
        <begin position="6"/>
        <end position="26"/>
    </location>
</feature>
<reference evidence="7 8" key="1">
    <citation type="submission" date="2018-01" db="EMBL/GenBank/DDBJ databases">
        <title>The draft genome sequence of Halioglobus lutimaris HF004.</title>
        <authorList>
            <person name="Du Z.-J."/>
            <person name="Shi M.-J."/>
        </authorList>
    </citation>
    <scope>NUCLEOTIDE SEQUENCE [LARGE SCALE GENOMIC DNA]</scope>
    <source>
        <strain evidence="7 8">HF004</strain>
    </source>
</reference>
<comment type="caution">
    <text evidence="7">The sequence shown here is derived from an EMBL/GenBank/DDBJ whole genome shotgun (WGS) entry which is preliminary data.</text>
</comment>
<keyword evidence="8" id="KW-1185">Reference proteome</keyword>
<dbReference type="AlphaFoldDB" id="A0A2N5X786"/>
<feature type="transmembrane region" description="Helical" evidence="6">
    <location>
        <begin position="89"/>
        <end position="109"/>
    </location>
</feature>
<evidence type="ECO:0000256" key="5">
    <source>
        <dbReference type="ARBA" id="ARBA00023136"/>
    </source>
</evidence>
<evidence type="ECO:0000256" key="1">
    <source>
        <dbReference type="ARBA" id="ARBA00004141"/>
    </source>
</evidence>
<dbReference type="OrthoDB" id="345840at2"/>
<comment type="subcellular location">
    <subcellularLocation>
        <location evidence="1">Membrane</location>
        <topology evidence="1">Multi-pass membrane protein</topology>
    </subcellularLocation>
</comment>
<dbReference type="RefSeq" id="WP_101517280.1">
    <property type="nucleotide sequence ID" value="NZ_PKUS01000002.1"/>
</dbReference>
<organism evidence="7 8">
    <name type="scientific">Pseudohalioglobus lutimaris</name>
    <dbReference type="NCBI Taxonomy" id="1737061"/>
    <lineage>
        <taxon>Bacteria</taxon>
        <taxon>Pseudomonadati</taxon>
        <taxon>Pseudomonadota</taxon>
        <taxon>Gammaproteobacteria</taxon>
        <taxon>Cellvibrionales</taxon>
        <taxon>Halieaceae</taxon>
        <taxon>Pseudohalioglobus</taxon>
    </lineage>
</organism>
<evidence type="ECO:0000256" key="2">
    <source>
        <dbReference type="ARBA" id="ARBA00007375"/>
    </source>
</evidence>
<dbReference type="PANTHER" id="PTHR31885:SF6">
    <property type="entry name" value="GH04784P"/>
    <property type="match status" value="1"/>
</dbReference>